<evidence type="ECO:0000256" key="1">
    <source>
        <dbReference type="ARBA" id="ARBA00038158"/>
    </source>
</evidence>
<protein>
    <recommendedName>
        <fullName evidence="4">S-adenosyl-L-methionine-dependent methyltransferase</fullName>
    </recommendedName>
</protein>
<dbReference type="PANTHER" id="PTHR43591">
    <property type="entry name" value="METHYLTRANSFERASE"/>
    <property type="match status" value="1"/>
</dbReference>
<comment type="similarity">
    <text evidence="1">Belongs to the methyltransferase superfamily. LaeA methyltransferase family.</text>
</comment>
<dbReference type="Gene3D" id="3.40.50.150">
    <property type="entry name" value="Vaccinia Virus protein VP39"/>
    <property type="match status" value="1"/>
</dbReference>
<comment type="caution">
    <text evidence="2">The sequence shown here is derived from an EMBL/GenBank/DDBJ whole genome shotgun (WGS) entry which is preliminary data.</text>
</comment>
<dbReference type="InterPro" id="IPR029063">
    <property type="entry name" value="SAM-dependent_MTases_sf"/>
</dbReference>
<dbReference type="Pfam" id="PF13489">
    <property type="entry name" value="Methyltransf_23"/>
    <property type="match status" value="1"/>
</dbReference>
<dbReference type="PANTHER" id="PTHR43591:SF24">
    <property type="entry name" value="2-METHOXY-6-POLYPRENYL-1,4-BENZOQUINOL METHYLASE, MITOCHONDRIAL"/>
    <property type="match status" value="1"/>
</dbReference>
<name>A0A9P1HEI5_9PEZI</name>
<dbReference type="CDD" id="cd02440">
    <property type="entry name" value="AdoMet_MTases"/>
    <property type="match status" value="1"/>
</dbReference>
<accession>A0A9P1HEI5</accession>
<sequence length="318" mass="36422">MRILFSEGETTSLASSITKFRLENGRRYHALKDGSYTVPNDDMENERLDIQHYSCLLTLDGRLYTAPIGDKPLNRVLDGGCGIGNWTIDFADAHPETKVRQMCPAVRVDLSPVQSTFVPPNVEFFVDDIEEEWTYSAPFDFIYLRMLLGAIGDWPKLIAQAYRHTAPGGYVELMDAIYPVESDDGTLTEDSAVYRWNKLLTEAAAKANRRLDEGRNHRQNLIDAGFQNVTETRYKWPINTWPKDPKFKDLGAWTLENFLQGVQGFTLALFTRVLGWTQEEIELFLIEVRKGYKDRRIHAYWHIVVVHGQRPEEEAGAS</sequence>
<dbReference type="Proteomes" id="UP000838763">
    <property type="component" value="Unassembled WGS sequence"/>
</dbReference>
<proteinExistence type="inferred from homology"/>
<evidence type="ECO:0000313" key="2">
    <source>
        <dbReference type="EMBL" id="CAI4220169.1"/>
    </source>
</evidence>
<dbReference type="EMBL" id="CALLCH030000021">
    <property type="protein sequence ID" value="CAI4220169.1"/>
    <property type="molecule type" value="Genomic_DNA"/>
</dbReference>
<dbReference type="OrthoDB" id="2013972at2759"/>
<evidence type="ECO:0008006" key="4">
    <source>
        <dbReference type="Google" id="ProtNLM"/>
    </source>
</evidence>
<organism evidence="2 3">
    <name type="scientific">Parascedosporium putredinis</name>
    <dbReference type="NCBI Taxonomy" id="1442378"/>
    <lineage>
        <taxon>Eukaryota</taxon>
        <taxon>Fungi</taxon>
        <taxon>Dikarya</taxon>
        <taxon>Ascomycota</taxon>
        <taxon>Pezizomycotina</taxon>
        <taxon>Sordariomycetes</taxon>
        <taxon>Hypocreomycetidae</taxon>
        <taxon>Microascales</taxon>
        <taxon>Microascaceae</taxon>
        <taxon>Parascedosporium</taxon>
    </lineage>
</organism>
<keyword evidence="3" id="KW-1185">Reference proteome</keyword>
<evidence type="ECO:0000313" key="3">
    <source>
        <dbReference type="Proteomes" id="UP000838763"/>
    </source>
</evidence>
<dbReference type="GO" id="GO:0008168">
    <property type="term" value="F:methyltransferase activity"/>
    <property type="evidence" value="ECO:0007669"/>
    <property type="project" value="TreeGrafter"/>
</dbReference>
<dbReference type="SUPFAM" id="SSF53335">
    <property type="entry name" value="S-adenosyl-L-methionine-dependent methyltransferases"/>
    <property type="match status" value="1"/>
</dbReference>
<reference evidence="2" key="1">
    <citation type="submission" date="2022-11" db="EMBL/GenBank/DDBJ databases">
        <authorList>
            <person name="Scott C."/>
            <person name="Bruce N."/>
        </authorList>
    </citation>
    <scope>NUCLEOTIDE SEQUENCE</scope>
</reference>
<dbReference type="AlphaFoldDB" id="A0A9P1HEI5"/>
<gene>
    <name evidence="2" type="ORF">PPNO1_LOCUS9712</name>
</gene>